<gene>
    <name evidence="9" type="ORF">SAMN05216258_102496</name>
</gene>
<dbReference type="STRING" id="1114924.SAMN05216258_102496"/>
<evidence type="ECO:0000256" key="2">
    <source>
        <dbReference type="ARBA" id="ARBA00007935"/>
    </source>
</evidence>
<evidence type="ECO:0000256" key="1">
    <source>
        <dbReference type="ARBA" id="ARBA00004651"/>
    </source>
</evidence>
<dbReference type="GO" id="GO:0005886">
    <property type="term" value="C:plasma membrane"/>
    <property type="evidence" value="ECO:0007669"/>
    <property type="project" value="UniProtKB-SubCell"/>
</dbReference>
<keyword evidence="3" id="KW-0813">Transport</keyword>
<feature type="transmembrane region" description="Helical" evidence="8">
    <location>
        <begin position="115"/>
        <end position="134"/>
    </location>
</feature>
<dbReference type="OrthoDB" id="9811975at2"/>
<comment type="subcellular location">
    <subcellularLocation>
        <location evidence="1">Cell membrane</location>
        <topology evidence="1">Multi-pass membrane protein</topology>
    </subcellularLocation>
</comment>
<dbReference type="Gene3D" id="1.10.3470.10">
    <property type="entry name" value="ABC transporter involved in vitamin B12 uptake, BtuC"/>
    <property type="match status" value="1"/>
</dbReference>
<dbReference type="CDD" id="cd06550">
    <property type="entry name" value="TM_ABC_iron-siderophores_like"/>
    <property type="match status" value="1"/>
</dbReference>
<dbReference type="PANTHER" id="PTHR30472:SF24">
    <property type="entry name" value="FERRIC ENTEROBACTIN TRANSPORT SYSTEM PERMEASE PROTEIN FEPG"/>
    <property type="match status" value="1"/>
</dbReference>
<feature type="transmembrane region" description="Helical" evidence="8">
    <location>
        <begin position="306"/>
        <end position="323"/>
    </location>
</feature>
<evidence type="ECO:0000256" key="4">
    <source>
        <dbReference type="ARBA" id="ARBA00022475"/>
    </source>
</evidence>
<dbReference type="GO" id="GO:0033214">
    <property type="term" value="P:siderophore-iron import into cell"/>
    <property type="evidence" value="ECO:0007669"/>
    <property type="project" value="TreeGrafter"/>
</dbReference>
<dbReference type="Pfam" id="PF01032">
    <property type="entry name" value="FecCD"/>
    <property type="match status" value="1"/>
</dbReference>
<dbReference type="AlphaFoldDB" id="A0A1I3DBX1"/>
<protein>
    <submittedName>
        <fullName evidence="9">Iron complex transport system permease protein</fullName>
    </submittedName>
</protein>
<dbReference type="SUPFAM" id="SSF81345">
    <property type="entry name" value="ABC transporter involved in vitamin B12 uptake, BtuC"/>
    <property type="match status" value="1"/>
</dbReference>
<proteinExistence type="inferred from homology"/>
<evidence type="ECO:0000313" key="9">
    <source>
        <dbReference type="EMBL" id="SFH84126.1"/>
    </source>
</evidence>
<dbReference type="EMBL" id="FOQH01000002">
    <property type="protein sequence ID" value="SFH84126.1"/>
    <property type="molecule type" value="Genomic_DNA"/>
</dbReference>
<dbReference type="Proteomes" id="UP000199377">
    <property type="component" value="Unassembled WGS sequence"/>
</dbReference>
<feature type="transmembrane region" description="Helical" evidence="8">
    <location>
        <begin position="273"/>
        <end position="294"/>
    </location>
</feature>
<evidence type="ECO:0000256" key="3">
    <source>
        <dbReference type="ARBA" id="ARBA00022448"/>
    </source>
</evidence>
<organism evidence="9 10">
    <name type="scientific">Albimonas pacifica</name>
    <dbReference type="NCBI Taxonomy" id="1114924"/>
    <lineage>
        <taxon>Bacteria</taxon>
        <taxon>Pseudomonadati</taxon>
        <taxon>Pseudomonadota</taxon>
        <taxon>Alphaproteobacteria</taxon>
        <taxon>Rhodobacterales</taxon>
        <taxon>Paracoccaceae</taxon>
        <taxon>Albimonas</taxon>
    </lineage>
</organism>
<keyword evidence="6 8" id="KW-1133">Transmembrane helix</keyword>
<comment type="similarity">
    <text evidence="2">Belongs to the binding-protein-dependent transport system permease family. FecCD subfamily.</text>
</comment>
<evidence type="ECO:0000256" key="8">
    <source>
        <dbReference type="SAM" id="Phobius"/>
    </source>
</evidence>
<dbReference type="InterPro" id="IPR000522">
    <property type="entry name" value="ABC_transptr_permease_BtuC"/>
</dbReference>
<feature type="transmembrane region" description="Helical" evidence="8">
    <location>
        <begin position="89"/>
        <end position="109"/>
    </location>
</feature>
<keyword evidence="4" id="KW-1003">Cell membrane</keyword>
<accession>A0A1I3DBX1</accession>
<keyword evidence="10" id="KW-1185">Reference proteome</keyword>
<keyword evidence="7 8" id="KW-0472">Membrane</keyword>
<feature type="transmembrane region" description="Helical" evidence="8">
    <location>
        <begin position="231"/>
        <end position="261"/>
    </location>
</feature>
<evidence type="ECO:0000256" key="6">
    <source>
        <dbReference type="ARBA" id="ARBA00022989"/>
    </source>
</evidence>
<dbReference type="InterPro" id="IPR037294">
    <property type="entry name" value="ABC_BtuC-like"/>
</dbReference>
<reference evidence="9 10" key="1">
    <citation type="submission" date="2016-10" db="EMBL/GenBank/DDBJ databases">
        <authorList>
            <person name="de Groot N.N."/>
        </authorList>
    </citation>
    <scope>NUCLEOTIDE SEQUENCE [LARGE SCALE GENOMIC DNA]</scope>
    <source>
        <strain evidence="9 10">CGMCC 1.11030</strain>
    </source>
</reference>
<feature type="transmembrane region" description="Helical" evidence="8">
    <location>
        <begin position="60"/>
        <end position="77"/>
    </location>
</feature>
<evidence type="ECO:0000256" key="5">
    <source>
        <dbReference type="ARBA" id="ARBA00022692"/>
    </source>
</evidence>
<evidence type="ECO:0000313" key="10">
    <source>
        <dbReference type="Proteomes" id="UP000199377"/>
    </source>
</evidence>
<dbReference type="GO" id="GO:0022857">
    <property type="term" value="F:transmembrane transporter activity"/>
    <property type="evidence" value="ECO:0007669"/>
    <property type="project" value="InterPro"/>
</dbReference>
<evidence type="ECO:0000256" key="7">
    <source>
        <dbReference type="ARBA" id="ARBA00023136"/>
    </source>
</evidence>
<sequence>MSRAALGPALALALVGLALASLAIGDRAIPAAELLGALAGDRASAPASAMIVLDLRLPRVALAALAGAALGAAGAVAQTVMRNPLAEPGLLGINAGAAVAALAGGLWLHGLPATLTPWFAFAGALGMAAAIWGLSWRGGTSSIRIILVGIGLNAMAGAAAAFISLFAEITALQRMQAWLAGSVAQARWETVWPLAAWTLPGLALALAASRELDLLAFGAQTARALGQRAQLAAGLAVALCALLAAAAVAAVGPVAFVGLIAPHLARRLAGPSHLARLPAAAASGALLLMAADLVGRTAIAPTQIPAGLLTTLIGAPFFAWLLWRGRHA</sequence>
<name>A0A1I3DBX1_9RHOB</name>
<dbReference type="FunFam" id="1.10.3470.10:FF:000001">
    <property type="entry name" value="Vitamin B12 ABC transporter permease BtuC"/>
    <property type="match status" value="1"/>
</dbReference>
<dbReference type="RefSeq" id="WP_092858596.1">
    <property type="nucleotide sequence ID" value="NZ_FOQH01000002.1"/>
</dbReference>
<keyword evidence="5 8" id="KW-0812">Transmembrane</keyword>
<feature type="transmembrane region" description="Helical" evidence="8">
    <location>
        <begin position="146"/>
        <end position="171"/>
    </location>
</feature>
<dbReference type="PANTHER" id="PTHR30472">
    <property type="entry name" value="FERRIC ENTEROBACTIN TRANSPORT SYSTEM PERMEASE PROTEIN"/>
    <property type="match status" value="1"/>
</dbReference>